<sequence>MPEPTVHHTTPLVWGLIPDCGVHWSIRVLEQSLYRMRHPATPMALLLSRITH</sequence>
<dbReference type="AlphaFoldDB" id="A0A0E9TK58"/>
<evidence type="ECO:0000313" key="1">
    <source>
        <dbReference type="EMBL" id="JAH53138.1"/>
    </source>
</evidence>
<reference evidence="1" key="1">
    <citation type="submission" date="2014-11" db="EMBL/GenBank/DDBJ databases">
        <authorList>
            <person name="Amaro Gonzalez C."/>
        </authorList>
    </citation>
    <scope>NUCLEOTIDE SEQUENCE</scope>
</reference>
<dbReference type="EMBL" id="GBXM01055439">
    <property type="protein sequence ID" value="JAH53138.1"/>
    <property type="molecule type" value="Transcribed_RNA"/>
</dbReference>
<reference evidence="1" key="2">
    <citation type="journal article" date="2015" name="Fish Shellfish Immunol.">
        <title>Early steps in the European eel (Anguilla anguilla)-Vibrio vulnificus interaction in the gills: Role of the RtxA13 toxin.</title>
        <authorList>
            <person name="Callol A."/>
            <person name="Pajuelo D."/>
            <person name="Ebbesson L."/>
            <person name="Teles M."/>
            <person name="MacKenzie S."/>
            <person name="Amaro C."/>
        </authorList>
    </citation>
    <scope>NUCLEOTIDE SEQUENCE</scope>
</reference>
<proteinExistence type="predicted"/>
<organism evidence="1">
    <name type="scientific">Anguilla anguilla</name>
    <name type="common">European freshwater eel</name>
    <name type="synonym">Muraena anguilla</name>
    <dbReference type="NCBI Taxonomy" id="7936"/>
    <lineage>
        <taxon>Eukaryota</taxon>
        <taxon>Metazoa</taxon>
        <taxon>Chordata</taxon>
        <taxon>Craniata</taxon>
        <taxon>Vertebrata</taxon>
        <taxon>Euteleostomi</taxon>
        <taxon>Actinopterygii</taxon>
        <taxon>Neopterygii</taxon>
        <taxon>Teleostei</taxon>
        <taxon>Anguilliformes</taxon>
        <taxon>Anguillidae</taxon>
        <taxon>Anguilla</taxon>
    </lineage>
</organism>
<accession>A0A0E9TK58</accession>
<name>A0A0E9TK58_ANGAN</name>
<protein>
    <submittedName>
        <fullName evidence="1">Uncharacterized protein</fullName>
    </submittedName>
</protein>